<dbReference type="EMBL" id="SRLO01000140">
    <property type="protein sequence ID" value="TNN72236.1"/>
    <property type="molecule type" value="Genomic_DNA"/>
</dbReference>
<feature type="compositionally biased region" description="Basic and acidic residues" evidence="1">
    <location>
        <begin position="314"/>
        <end position="326"/>
    </location>
</feature>
<dbReference type="Proteomes" id="UP000314294">
    <property type="component" value="Unassembled WGS sequence"/>
</dbReference>
<comment type="caution">
    <text evidence="2">The sequence shown here is derived from an EMBL/GenBank/DDBJ whole genome shotgun (WGS) entry which is preliminary data.</text>
</comment>
<feature type="region of interest" description="Disordered" evidence="1">
    <location>
        <begin position="177"/>
        <end position="326"/>
    </location>
</feature>
<dbReference type="OrthoDB" id="5801062at2759"/>
<gene>
    <name evidence="2" type="primary">rbbp8_1</name>
    <name evidence="2" type="ORF">EYF80_017520</name>
</gene>
<evidence type="ECO:0000313" key="2">
    <source>
        <dbReference type="EMBL" id="TNN72236.1"/>
    </source>
</evidence>
<dbReference type="GO" id="GO:0004519">
    <property type="term" value="F:endonuclease activity"/>
    <property type="evidence" value="ECO:0007669"/>
    <property type="project" value="UniProtKB-KW"/>
</dbReference>
<name>A0A4Z2I2D8_9TELE</name>
<organism evidence="2 3">
    <name type="scientific">Liparis tanakae</name>
    <name type="common">Tanaka's snailfish</name>
    <dbReference type="NCBI Taxonomy" id="230148"/>
    <lineage>
        <taxon>Eukaryota</taxon>
        <taxon>Metazoa</taxon>
        <taxon>Chordata</taxon>
        <taxon>Craniata</taxon>
        <taxon>Vertebrata</taxon>
        <taxon>Euteleostomi</taxon>
        <taxon>Actinopterygii</taxon>
        <taxon>Neopterygii</taxon>
        <taxon>Teleostei</taxon>
        <taxon>Neoteleostei</taxon>
        <taxon>Acanthomorphata</taxon>
        <taxon>Eupercaria</taxon>
        <taxon>Perciformes</taxon>
        <taxon>Cottioidei</taxon>
        <taxon>Cottales</taxon>
        <taxon>Liparidae</taxon>
        <taxon>Liparis</taxon>
    </lineage>
</organism>
<evidence type="ECO:0000313" key="3">
    <source>
        <dbReference type="Proteomes" id="UP000314294"/>
    </source>
</evidence>
<keyword evidence="2" id="KW-0255">Endonuclease</keyword>
<proteinExistence type="predicted"/>
<accession>A0A4Z2I2D8</accession>
<feature type="compositionally biased region" description="Polar residues" evidence="1">
    <location>
        <begin position="265"/>
        <end position="282"/>
    </location>
</feature>
<dbReference type="AlphaFoldDB" id="A0A4Z2I2D8"/>
<feature type="compositionally biased region" description="Basic and acidic residues" evidence="1">
    <location>
        <begin position="220"/>
        <end position="236"/>
    </location>
</feature>
<sequence length="386" mass="42999">MCLVFFSPDNETESLEDENGKLNAELQKIKISRLEPQQPSSSDHEEGVIPDSPILPSSLPVANKLRKRKDINNIKHVRYAEIPRANKSLFSVLDKEPVDAAKNPGRAQVLVPNTCELDTSQISDDVNLNLEEAVAETCGLELIDNPHMKPETTAGQQSRKLGFGLKPHRSSLLCSMFRSPEKTTGKSPSLLQSVKRFSEDGVNNKAKRIKEESEPEDREEDRQGIQEGKDKPKEGKQIQPDLIKGSSTPLSHQSLKKCRVDSKDPSPQSVTCSLKTNGSSPSPAFKKPHVQEKATRDSVGKRRSLQQDLNASHDQSKGREGRRVKVEPSWSIDPALALSMYDSERRGDEVRSHDLMGLVLAIFSFICIAQFHKLQICLGVLYNLYT</sequence>
<keyword evidence="2" id="KW-0540">Nuclease</keyword>
<feature type="compositionally biased region" description="Basic and acidic residues" evidence="1">
    <location>
        <begin position="289"/>
        <end position="300"/>
    </location>
</feature>
<keyword evidence="2" id="KW-0378">Hydrolase</keyword>
<evidence type="ECO:0000256" key="1">
    <source>
        <dbReference type="SAM" id="MobiDB-lite"/>
    </source>
</evidence>
<keyword evidence="3" id="KW-1185">Reference proteome</keyword>
<feature type="region of interest" description="Disordered" evidence="1">
    <location>
        <begin position="32"/>
        <end position="55"/>
    </location>
</feature>
<reference evidence="2 3" key="1">
    <citation type="submission" date="2019-03" db="EMBL/GenBank/DDBJ databases">
        <title>First draft genome of Liparis tanakae, snailfish: a comprehensive survey of snailfish specific genes.</title>
        <authorList>
            <person name="Kim W."/>
            <person name="Song I."/>
            <person name="Jeong J.-H."/>
            <person name="Kim D."/>
            <person name="Kim S."/>
            <person name="Ryu S."/>
            <person name="Song J.Y."/>
            <person name="Lee S.K."/>
        </authorList>
    </citation>
    <scope>NUCLEOTIDE SEQUENCE [LARGE SCALE GENOMIC DNA]</scope>
    <source>
        <tissue evidence="2">Muscle</tissue>
    </source>
</reference>
<protein>
    <submittedName>
        <fullName evidence="2">DNA endonuclease RBBP8</fullName>
    </submittedName>
</protein>